<dbReference type="Gene3D" id="1.20.120.450">
    <property type="entry name" value="dinb family like domain"/>
    <property type="match status" value="1"/>
</dbReference>
<proteinExistence type="predicted"/>
<protein>
    <submittedName>
        <fullName evidence="2">DinB family protein</fullName>
    </submittedName>
</protein>
<dbReference type="EMBL" id="JBHSWB010000001">
    <property type="protein sequence ID" value="MFC6661753.1"/>
    <property type="molecule type" value="Genomic_DNA"/>
</dbReference>
<evidence type="ECO:0000259" key="1">
    <source>
        <dbReference type="Pfam" id="PF12867"/>
    </source>
</evidence>
<dbReference type="Proteomes" id="UP001596317">
    <property type="component" value="Unassembled WGS sequence"/>
</dbReference>
<organism evidence="2 3">
    <name type="scientific">Deinococcus multiflagellatus</name>
    <dbReference type="NCBI Taxonomy" id="1656887"/>
    <lineage>
        <taxon>Bacteria</taxon>
        <taxon>Thermotogati</taxon>
        <taxon>Deinococcota</taxon>
        <taxon>Deinococci</taxon>
        <taxon>Deinococcales</taxon>
        <taxon>Deinococcaceae</taxon>
        <taxon>Deinococcus</taxon>
    </lineage>
</organism>
<comment type="caution">
    <text evidence="2">The sequence shown here is derived from an EMBL/GenBank/DDBJ whole genome shotgun (WGS) entry which is preliminary data.</text>
</comment>
<name>A0ABW1ZLQ6_9DEIO</name>
<feature type="domain" description="DinB-like" evidence="1">
    <location>
        <begin position="12"/>
        <end position="150"/>
    </location>
</feature>
<sequence>MEFKLEDAVELLSRTPGVLGALLRDLPDGWAALDEGEGTWTPAQVVAHLIHAEHTNWLPRARVLLAAGEAQVFAPFDRFGHLHTGQGQPLGALLDDFAAVRAQSLGQLAALNLTDTDLRRTGQHPEFGPVTLAQLLATWAAHDLDHLAQVTRTLAGGYREAVGPWQAYLRVLRG</sequence>
<dbReference type="Pfam" id="PF12867">
    <property type="entry name" value="DinB_2"/>
    <property type="match status" value="1"/>
</dbReference>
<accession>A0ABW1ZLQ6</accession>
<gene>
    <name evidence="2" type="ORF">ACFP90_16520</name>
</gene>
<dbReference type="InterPro" id="IPR034660">
    <property type="entry name" value="DinB/YfiT-like"/>
</dbReference>
<evidence type="ECO:0000313" key="2">
    <source>
        <dbReference type="EMBL" id="MFC6661753.1"/>
    </source>
</evidence>
<reference evidence="3" key="1">
    <citation type="journal article" date="2019" name="Int. J. Syst. Evol. Microbiol.">
        <title>The Global Catalogue of Microorganisms (GCM) 10K type strain sequencing project: providing services to taxonomists for standard genome sequencing and annotation.</title>
        <authorList>
            <consortium name="The Broad Institute Genomics Platform"/>
            <consortium name="The Broad Institute Genome Sequencing Center for Infectious Disease"/>
            <person name="Wu L."/>
            <person name="Ma J."/>
        </authorList>
    </citation>
    <scope>NUCLEOTIDE SEQUENCE [LARGE SCALE GENOMIC DNA]</scope>
    <source>
        <strain evidence="3">CCUG 63830</strain>
    </source>
</reference>
<dbReference type="SUPFAM" id="SSF109854">
    <property type="entry name" value="DinB/YfiT-like putative metalloenzymes"/>
    <property type="match status" value="1"/>
</dbReference>
<keyword evidence="3" id="KW-1185">Reference proteome</keyword>
<evidence type="ECO:0000313" key="3">
    <source>
        <dbReference type="Proteomes" id="UP001596317"/>
    </source>
</evidence>
<dbReference type="RefSeq" id="WP_224609196.1">
    <property type="nucleotide sequence ID" value="NZ_JAIQXV010000010.1"/>
</dbReference>
<dbReference type="InterPro" id="IPR024775">
    <property type="entry name" value="DinB-like"/>
</dbReference>